<sequence length="51" mass="6207">MYNTNNPNYLYNLNSKKNNLKNRYRNNPRPSTLFDILNILKEINSLKKKYD</sequence>
<protein>
    <submittedName>
        <fullName evidence="1">Uncharacterized protein</fullName>
    </submittedName>
</protein>
<proteinExistence type="predicted"/>
<organism evidence="1">
    <name type="scientific">viral metagenome</name>
    <dbReference type="NCBI Taxonomy" id="1070528"/>
    <lineage>
        <taxon>unclassified sequences</taxon>
        <taxon>metagenomes</taxon>
        <taxon>organismal metagenomes</taxon>
    </lineage>
</organism>
<dbReference type="AlphaFoldDB" id="A0A6C0ANE4"/>
<evidence type="ECO:0000313" key="1">
    <source>
        <dbReference type="EMBL" id="QHS80815.1"/>
    </source>
</evidence>
<reference evidence="1" key="1">
    <citation type="journal article" date="2020" name="Nature">
        <title>Giant virus diversity and host interactions through global metagenomics.</title>
        <authorList>
            <person name="Schulz F."/>
            <person name="Roux S."/>
            <person name="Paez-Espino D."/>
            <person name="Jungbluth S."/>
            <person name="Walsh D.A."/>
            <person name="Denef V.J."/>
            <person name="McMahon K.D."/>
            <person name="Konstantinidis K.T."/>
            <person name="Eloe-Fadrosh E.A."/>
            <person name="Kyrpides N.C."/>
            <person name="Woyke T."/>
        </authorList>
    </citation>
    <scope>NUCLEOTIDE SEQUENCE</scope>
    <source>
        <strain evidence="1">GVMAG-S-1091796-13</strain>
    </source>
</reference>
<dbReference type="EMBL" id="MN740721">
    <property type="protein sequence ID" value="QHS80815.1"/>
    <property type="molecule type" value="Genomic_DNA"/>
</dbReference>
<name>A0A6C0ANE4_9ZZZZ</name>
<accession>A0A6C0ANE4</accession>